<evidence type="ECO:0000313" key="2">
    <source>
        <dbReference type="Proteomes" id="UP001595839"/>
    </source>
</evidence>
<keyword evidence="2" id="KW-1185">Reference proteome</keyword>
<name>A0ABV9AGH3_9ACTN</name>
<dbReference type="EMBL" id="JBHSFK010000002">
    <property type="protein sequence ID" value="MFC4498542.1"/>
    <property type="molecule type" value="Genomic_DNA"/>
</dbReference>
<gene>
    <name evidence="1" type="ORF">ACFPIH_03220</name>
</gene>
<proteinExistence type="predicted"/>
<protein>
    <submittedName>
        <fullName evidence="1">Uncharacterized protein</fullName>
    </submittedName>
</protein>
<evidence type="ECO:0000313" key="1">
    <source>
        <dbReference type="EMBL" id="MFC4498542.1"/>
    </source>
</evidence>
<dbReference type="Proteomes" id="UP001595839">
    <property type="component" value="Unassembled WGS sequence"/>
</dbReference>
<dbReference type="RefSeq" id="WP_361942042.1">
    <property type="nucleotide sequence ID" value="NZ_JBHSFK010000002.1"/>
</dbReference>
<comment type="caution">
    <text evidence="1">The sequence shown here is derived from an EMBL/GenBank/DDBJ whole genome shotgun (WGS) entry which is preliminary data.</text>
</comment>
<sequence length="102" mass="11091">MTYLIVLALATFFAWECVLLPLVRPVCDLLRLPEIAAGYLKSLTALGAALALDHWVDRDFLLPIAAASLAGTLTMLRRSSETQNISAIVRGRARRGMPMPGP</sequence>
<reference evidence="2" key="1">
    <citation type="journal article" date="2019" name="Int. J. Syst. Evol. Microbiol.">
        <title>The Global Catalogue of Microorganisms (GCM) 10K type strain sequencing project: providing services to taxonomists for standard genome sequencing and annotation.</title>
        <authorList>
            <consortium name="The Broad Institute Genomics Platform"/>
            <consortium name="The Broad Institute Genome Sequencing Center for Infectious Disease"/>
            <person name="Wu L."/>
            <person name="Ma J."/>
        </authorList>
    </citation>
    <scope>NUCLEOTIDE SEQUENCE [LARGE SCALE GENOMIC DNA]</scope>
    <source>
        <strain evidence="2">CGMCC 4.7177</strain>
    </source>
</reference>
<accession>A0ABV9AGH3</accession>
<organism evidence="1 2">
    <name type="scientific">Streptomyces vulcanius</name>
    <dbReference type="NCBI Taxonomy" id="1441876"/>
    <lineage>
        <taxon>Bacteria</taxon>
        <taxon>Bacillati</taxon>
        <taxon>Actinomycetota</taxon>
        <taxon>Actinomycetes</taxon>
        <taxon>Kitasatosporales</taxon>
        <taxon>Streptomycetaceae</taxon>
        <taxon>Streptomyces</taxon>
    </lineage>
</organism>